<proteinExistence type="predicted"/>
<sequence>MPQPGKRGSSLHSELRSHLGGFGRWPPQEGYFFWHVPLHLSSLRGAEAGQGGGREDEDEVGEHGEYVALSIEVGVAQLVCPDVAADAKTPRQRLDPGPCIPYRSHRTFGNVL</sequence>
<dbReference type="Proteomes" id="UP000562929">
    <property type="component" value="Unassembled WGS sequence"/>
</dbReference>
<evidence type="ECO:0000313" key="2">
    <source>
        <dbReference type="Proteomes" id="UP000562929"/>
    </source>
</evidence>
<comment type="caution">
    <text evidence="1">The sequence shown here is derived from an EMBL/GenBank/DDBJ whole genome shotgun (WGS) entry which is preliminary data.</text>
</comment>
<reference evidence="1 2" key="1">
    <citation type="journal article" date="2020" name="G3 (Bethesda)">
        <title>Genetic Underpinnings of Host Manipulation by Ophiocordyceps as Revealed by Comparative Transcriptomics.</title>
        <authorList>
            <person name="Will I."/>
            <person name="Das B."/>
            <person name="Trinh T."/>
            <person name="Brachmann A."/>
            <person name="Ohm R.A."/>
            <person name="de Bekker C."/>
        </authorList>
    </citation>
    <scope>NUCLEOTIDE SEQUENCE [LARGE SCALE GENOMIC DNA]</scope>
    <source>
        <strain evidence="1 2">EC05</strain>
    </source>
</reference>
<keyword evidence="2" id="KW-1185">Reference proteome</keyword>
<dbReference type="EMBL" id="JAACLJ010000003">
    <property type="protein sequence ID" value="KAF4589524.1"/>
    <property type="molecule type" value="Genomic_DNA"/>
</dbReference>
<organism evidence="1 2">
    <name type="scientific">Ophiocordyceps camponoti-floridani</name>
    <dbReference type="NCBI Taxonomy" id="2030778"/>
    <lineage>
        <taxon>Eukaryota</taxon>
        <taxon>Fungi</taxon>
        <taxon>Dikarya</taxon>
        <taxon>Ascomycota</taxon>
        <taxon>Pezizomycotina</taxon>
        <taxon>Sordariomycetes</taxon>
        <taxon>Hypocreomycetidae</taxon>
        <taxon>Hypocreales</taxon>
        <taxon>Ophiocordycipitaceae</taxon>
        <taxon>Ophiocordyceps</taxon>
    </lineage>
</organism>
<dbReference type="OrthoDB" id="10602780at2759"/>
<protein>
    <submittedName>
        <fullName evidence="1">Uncharacterized protein</fullName>
    </submittedName>
</protein>
<evidence type="ECO:0000313" key="1">
    <source>
        <dbReference type="EMBL" id="KAF4589524.1"/>
    </source>
</evidence>
<accession>A0A8H4Q8I9</accession>
<gene>
    <name evidence="1" type="ORF">GQ602_003413</name>
</gene>
<dbReference type="AlphaFoldDB" id="A0A8H4Q8I9"/>
<name>A0A8H4Q8I9_9HYPO</name>